<comment type="caution">
    <text evidence="1">The sequence shown here is derived from an EMBL/GenBank/DDBJ whole genome shotgun (WGS) entry which is preliminary data.</text>
</comment>
<name>A0AAN8W287_9MAGN</name>
<evidence type="ECO:0000313" key="1">
    <source>
        <dbReference type="EMBL" id="KAK6940386.1"/>
    </source>
</evidence>
<sequence>MTPVGAIIRLTRGNLVQLNFLSKRKQPSRRPEPPFPVRHMNRAKSGSSCLVNVFPKHNGPSCVSAPPETPTGFENAFADSVLMVSPGENRVGLGRVRELKVKIAGNGMGIMVGSIGYGS</sequence>
<accession>A0AAN8W287</accession>
<gene>
    <name evidence="1" type="ORF">RJ641_029917</name>
</gene>
<keyword evidence="2" id="KW-1185">Reference proteome</keyword>
<organism evidence="1 2">
    <name type="scientific">Dillenia turbinata</name>
    <dbReference type="NCBI Taxonomy" id="194707"/>
    <lineage>
        <taxon>Eukaryota</taxon>
        <taxon>Viridiplantae</taxon>
        <taxon>Streptophyta</taxon>
        <taxon>Embryophyta</taxon>
        <taxon>Tracheophyta</taxon>
        <taxon>Spermatophyta</taxon>
        <taxon>Magnoliopsida</taxon>
        <taxon>eudicotyledons</taxon>
        <taxon>Gunneridae</taxon>
        <taxon>Pentapetalae</taxon>
        <taxon>Dilleniales</taxon>
        <taxon>Dilleniaceae</taxon>
        <taxon>Dillenia</taxon>
    </lineage>
</organism>
<protein>
    <submittedName>
        <fullName evidence="1">Uncharacterized protein</fullName>
    </submittedName>
</protein>
<dbReference type="EMBL" id="JBAMMX010000005">
    <property type="protein sequence ID" value="KAK6940386.1"/>
    <property type="molecule type" value="Genomic_DNA"/>
</dbReference>
<reference evidence="1 2" key="1">
    <citation type="submission" date="2023-12" db="EMBL/GenBank/DDBJ databases">
        <title>A high-quality genome assembly for Dillenia turbinata (Dilleniales).</title>
        <authorList>
            <person name="Chanderbali A."/>
        </authorList>
    </citation>
    <scope>NUCLEOTIDE SEQUENCE [LARGE SCALE GENOMIC DNA]</scope>
    <source>
        <strain evidence="1">LSX21</strain>
        <tissue evidence="1">Leaf</tissue>
    </source>
</reference>
<dbReference type="AlphaFoldDB" id="A0AAN8W287"/>
<proteinExistence type="predicted"/>
<evidence type="ECO:0000313" key="2">
    <source>
        <dbReference type="Proteomes" id="UP001370490"/>
    </source>
</evidence>
<dbReference type="Proteomes" id="UP001370490">
    <property type="component" value="Unassembled WGS sequence"/>
</dbReference>